<reference evidence="2" key="2">
    <citation type="submission" date="2015-06" db="UniProtKB">
        <authorList>
            <consortium name="EnsemblPlants"/>
        </authorList>
    </citation>
    <scope>IDENTIFICATION</scope>
</reference>
<dbReference type="EnsemblPlants" id="ORUFI05G21570.1">
    <property type="protein sequence ID" value="ORUFI05G21570.1"/>
    <property type="gene ID" value="ORUFI05G21570"/>
</dbReference>
<evidence type="ECO:0000313" key="3">
    <source>
        <dbReference type="Proteomes" id="UP000008022"/>
    </source>
</evidence>
<dbReference type="Proteomes" id="UP000008022">
    <property type="component" value="Unassembled WGS sequence"/>
</dbReference>
<accession>A0A0E0PNZ5</accession>
<evidence type="ECO:0000256" key="1">
    <source>
        <dbReference type="SAM" id="MobiDB-lite"/>
    </source>
</evidence>
<keyword evidence="3" id="KW-1185">Reference proteome</keyword>
<dbReference type="Gramene" id="ORUFI05G21570.1">
    <property type="protein sequence ID" value="ORUFI05G21570.1"/>
    <property type="gene ID" value="ORUFI05G21570"/>
</dbReference>
<feature type="compositionally biased region" description="Basic and acidic residues" evidence="1">
    <location>
        <begin position="109"/>
        <end position="118"/>
    </location>
</feature>
<protein>
    <submittedName>
        <fullName evidence="2">Uncharacterized protein</fullName>
    </submittedName>
</protein>
<name>A0A0E0PNZ5_ORYRU</name>
<organism evidence="2 3">
    <name type="scientific">Oryza rufipogon</name>
    <name type="common">Brownbeard rice</name>
    <name type="synonym">Asian wild rice</name>
    <dbReference type="NCBI Taxonomy" id="4529"/>
    <lineage>
        <taxon>Eukaryota</taxon>
        <taxon>Viridiplantae</taxon>
        <taxon>Streptophyta</taxon>
        <taxon>Embryophyta</taxon>
        <taxon>Tracheophyta</taxon>
        <taxon>Spermatophyta</taxon>
        <taxon>Magnoliopsida</taxon>
        <taxon>Liliopsida</taxon>
        <taxon>Poales</taxon>
        <taxon>Poaceae</taxon>
        <taxon>BOP clade</taxon>
        <taxon>Oryzoideae</taxon>
        <taxon>Oryzeae</taxon>
        <taxon>Oryzinae</taxon>
        <taxon>Oryza</taxon>
    </lineage>
</organism>
<dbReference type="AlphaFoldDB" id="A0A0E0PNZ5"/>
<feature type="region of interest" description="Disordered" evidence="1">
    <location>
        <begin position="93"/>
        <end position="120"/>
    </location>
</feature>
<proteinExistence type="predicted"/>
<sequence>MEKTLWCPRAALTRRLRGETLAVAAPLPSSLLRRRQFRATRWDGGGGAISLGSISPRRRHGDNGGWAARSRRRDGEVALTAWWWGSLRRRQRCGRAPRGSGDGVASSDRPARSGRGDDGGAAVGLCAAGDRLGRCRRLRALAGGLQLPRGFVGDDGIGSAAARPVGRRSAPRRRLPRGPGRGQQACCGFCRLRGRRIHPLVPLDPVLPFFSGCSSAGFLGVRWSLVELQVIGC</sequence>
<evidence type="ECO:0000313" key="2">
    <source>
        <dbReference type="EnsemblPlants" id="ORUFI05G21570.1"/>
    </source>
</evidence>
<dbReference type="HOGENOM" id="CLU_1191544_0_0_1"/>
<reference evidence="3" key="1">
    <citation type="submission" date="2013-06" db="EMBL/GenBank/DDBJ databases">
        <authorList>
            <person name="Zhao Q."/>
        </authorList>
    </citation>
    <scope>NUCLEOTIDE SEQUENCE</scope>
    <source>
        <strain evidence="3">cv. W1943</strain>
    </source>
</reference>